<dbReference type="Gene3D" id="1.10.10.10">
    <property type="entry name" value="Winged helix-like DNA-binding domain superfamily/Winged helix DNA-binding domain"/>
    <property type="match status" value="1"/>
</dbReference>
<comment type="caution">
    <text evidence="6">The sequence shown here is derived from an EMBL/GenBank/DDBJ whole genome shotgun (WGS) entry which is preliminary data.</text>
</comment>
<dbReference type="CDD" id="cd08472">
    <property type="entry name" value="PBP2_CrgA_like_3"/>
    <property type="match status" value="1"/>
</dbReference>
<dbReference type="InterPro" id="IPR005119">
    <property type="entry name" value="LysR_subst-bd"/>
</dbReference>
<dbReference type="PRINTS" id="PR00039">
    <property type="entry name" value="HTHLYSR"/>
</dbReference>
<reference evidence="7" key="1">
    <citation type="journal article" date="2019" name="Int. J. Syst. Evol. Microbiol.">
        <title>The Global Catalogue of Microorganisms (GCM) 10K type strain sequencing project: providing services to taxonomists for standard genome sequencing and annotation.</title>
        <authorList>
            <consortium name="The Broad Institute Genomics Platform"/>
            <consortium name="The Broad Institute Genome Sequencing Center for Infectious Disease"/>
            <person name="Wu L."/>
            <person name="Ma J."/>
        </authorList>
    </citation>
    <scope>NUCLEOTIDE SEQUENCE [LARGE SCALE GENOMIC DNA]</scope>
    <source>
        <strain evidence="7">CGMCC 1.8860</strain>
    </source>
</reference>
<evidence type="ECO:0000313" key="6">
    <source>
        <dbReference type="EMBL" id="GGP25571.1"/>
    </source>
</evidence>
<name>A0ABQ2PJN6_9NEIS</name>
<evidence type="ECO:0000256" key="1">
    <source>
        <dbReference type="ARBA" id="ARBA00009437"/>
    </source>
</evidence>
<organism evidence="6 7">
    <name type="scientific">Silvimonas amylolytica</name>
    <dbReference type="NCBI Taxonomy" id="449663"/>
    <lineage>
        <taxon>Bacteria</taxon>
        <taxon>Pseudomonadati</taxon>
        <taxon>Pseudomonadota</taxon>
        <taxon>Betaproteobacteria</taxon>
        <taxon>Neisseriales</taxon>
        <taxon>Chitinibacteraceae</taxon>
        <taxon>Silvimonas</taxon>
    </lineage>
</organism>
<dbReference type="PANTHER" id="PTHR30537:SF72">
    <property type="entry name" value="LYSR FAMILY TRANSCRIPTIONAL REGULATOR"/>
    <property type="match status" value="1"/>
</dbReference>
<evidence type="ECO:0000259" key="5">
    <source>
        <dbReference type="PROSITE" id="PS50931"/>
    </source>
</evidence>
<dbReference type="Proteomes" id="UP000621859">
    <property type="component" value="Unassembled WGS sequence"/>
</dbReference>
<dbReference type="PROSITE" id="PS50931">
    <property type="entry name" value="HTH_LYSR"/>
    <property type="match status" value="1"/>
</dbReference>
<dbReference type="RefSeq" id="WP_188690932.1">
    <property type="nucleotide sequence ID" value="NZ_BMLY01000002.1"/>
</dbReference>
<evidence type="ECO:0000256" key="2">
    <source>
        <dbReference type="ARBA" id="ARBA00023015"/>
    </source>
</evidence>
<dbReference type="SUPFAM" id="SSF46785">
    <property type="entry name" value="Winged helix' DNA-binding domain"/>
    <property type="match status" value="1"/>
</dbReference>
<dbReference type="EMBL" id="BMLY01000002">
    <property type="protein sequence ID" value="GGP25571.1"/>
    <property type="molecule type" value="Genomic_DNA"/>
</dbReference>
<keyword evidence="7" id="KW-1185">Reference proteome</keyword>
<dbReference type="SUPFAM" id="SSF53850">
    <property type="entry name" value="Periplasmic binding protein-like II"/>
    <property type="match status" value="1"/>
</dbReference>
<gene>
    <name evidence="6" type="ORF">GCM10010971_13900</name>
</gene>
<keyword evidence="2" id="KW-0805">Transcription regulation</keyword>
<feature type="domain" description="HTH lysR-type" evidence="5">
    <location>
        <begin position="1"/>
        <end position="59"/>
    </location>
</feature>
<evidence type="ECO:0000256" key="4">
    <source>
        <dbReference type="ARBA" id="ARBA00023163"/>
    </source>
</evidence>
<comment type="similarity">
    <text evidence="1">Belongs to the LysR transcriptional regulatory family.</text>
</comment>
<dbReference type="PANTHER" id="PTHR30537">
    <property type="entry name" value="HTH-TYPE TRANSCRIPTIONAL REGULATOR"/>
    <property type="match status" value="1"/>
</dbReference>
<dbReference type="InterPro" id="IPR000847">
    <property type="entry name" value="LysR_HTH_N"/>
</dbReference>
<dbReference type="Pfam" id="PF00126">
    <property type="entry name" value="HTH_1"/>
    <property type="match status" value="1"/>
</dbReference>
<evidence type="ECO:0000256" key="3">
    <source>
        <dbReference type="ARBA" id="ARBA00023125"/>
    </source>
</evidence>
<keyword evidence="4" id="KW-0804">Transcription</keyword>
<accession>A0ABQ2PJN6</accession>
<evidence type="ECO:0000313" key="7">
    <source>
        <dbReference type="Proteomes" id="UP000621859"/>
    </source>
</evidence>
<dbReference type="InterPro" id="IPR036388">
    <property type="entry name" value="WH-like_DNA-bd_sf"/>
</dbReference>
<keyword evidence="3" id="KW-0238">DNA-binding</keyword>
<dbReference type="Pfam" id="PF03466">
    <property type="entry name" value="LysR_substrate"/>
    <property type="match status" value="1"/>
</dbReference>
<proteinExistence type="inferred from homology"/>
<dbReference type="InterPro" id="IPR058163">
    <property type="entry name" value="LysR-type_TF_proteobact-type"/>
</dbReference>
<dbReference type="Gene3D" id="3.40.190.290">
    <property type="match status" value="1"/>
</dbReference>
<sequence length="313" mass="34654">MDRIEAMQVFLKVAEFSSFSKAADVLHLPRATVSNAIQQLEKRLGAQLFQRTTRRVSLTQEGLLYQERCTRLVAELEETDNLFTGAARSPSGVVQVDLPERMARLEIIPRLPAFFARYPDIQLRFGANDRFVDLVGEGVDCAVRVGALPDSTLMARRVGAMEQINCASPDYLARYGVPQTLGDLEHHLAVNFHSSRLGRDLDWEYTHKDETRLIRMKSQISVTSSEAYMACCLAGLGLVQVPRNGAEALLASGQLQEVLPQYRAAPLPVSVVYAQNRRLSARVRVFVDWVVEVLQGNPGPSSPLVGVMNGADT</sequence>
<protein>
    <submittedName>
        <fullName evidence="6">Transcriptional regulator</fullName>
    </submittedName>
</protein>
<dbReference type="InterPro" id="IPR036390">
    <property type="entry name" value="WH_DNA-bd_sf"/>
</dbReference>